<feature type="compositionally biased region" description="Polar residues" evidence="1">
    <location>
        <begin position="76"/>
        <end position="90"/>
    </location>
</feature>
<sequence>MYDPTIAHNKPRQVHSVEGESREHVHAGTEEKNKPTATRQEGEAKNGSHWARVHRRQQRSLTLNPAVPAVPGEMHTNPSALPDSQRQTDLGTKYYGPYEEKELNTRKSSTVEPVPAVPGVGLEVDSEPAASHTVESRQNEEAPKGSFDNPYKFDEGVLARSHAPLVSRENKVVYATDGKNIYMLNYDNRVYSNNKKSWTNSWDDMGPAPARQPDVESTAVPGNPVGSTPPAPTAVNQPLPTPIDATSALNEEQQEQQLNEIRQSFENNKLDLSDEERKQISSGALIAAWLKYAEENTGSDGMIKNAPEGKDTLETIQSLKSDYAAAADEATQKEIWGQLITLIDETADKLLPARVNELNDTYLDQVLLAFLNQNSNTSPQQNADI</sequence>
<accession>A0A4Q0YJE7</accession>
<proteinExistence type="predicted"/>
<feature type="region of interest" description="Disordered" evidence="1">
    <location>
        <begin position="1"/>
        <end position="91"/>
    </location>
</feature>
<dbReference type="Proteomes" id="UP000290287">
    <property type="component" value="Unassembled WGS sequence"/>
</dbReference>
<dbReference type="OrthoDB" id="9890947at2"/>
<feature type="compositionally biased region" description="Basic and acidic residues" evidence="1">
    <location>
        <begin position="15"/>
        <end position="46"/>
    </location>
</feature>
<feature type="compositionally biased region" description="Basic and acidic residues" evidence="1">
    <location>
        <begin position="134"/>
        <end position="143"/>
    </location>
</feature>
<dbReference type="AlphaFoldDB" id="A0A4Q0YJE7"/>
<feature type="region of interest" description="Disordered" evidence="1">
    <location>
        <begin position="199"/>
        <end position="244"/>
    </location>
</feature>
<evidence type="ECO:0000313" key="2">
    <source>
        <dbReference type="EMBL" id="RXJ70776.1"/>
    </source>
</evidence>
<protein>
    <submittedName>
        <fullName evidence="2">Uncharacterized protein</fullName>
    </submittedName>
</protein>
<evidence type="ECO:0000313" key="3">
    <source>
        <dbReference type="Proteomes" id="UP000290287"/>
    </source>
</evidence>
<organism evidence="2 3">
    <name type="scientific">Veronia nyctiphanis</name>
    <dbReference type="NCBI Taxonomy" id="1278244"/>
    <lineage>
        <taxon>Bacteria</taxon>
        <taxon>Pseudomonadati</taxon>
        <taxon>Pseudomonadota</taxon>
        <taxon>Gammaproteobacteria</taxon>
        <taxon>Vibrionales</taxon>
        <taxon>Vibrionaceae</taxon>
        <taxon>Veronia</taxon>
    </lineage>
</organism>
<reference evidence="2 3" key="1">
    <citation type="submission" date="2017-10" db="EMBL/GenBank/DDBJ databases">
        <title>Nyctiphanis sp. nov., isolated from the stomach of the euphausiid Nyctiphanes simplex (Hansen, 1911) in the Gulf of California.</title>
        <authorList>
            <person name="Gomez-Gil B."/>
            <person name="Aguilar-Mendez M."/>
            <person name="Lopez-Cortes A."/>
            <person name="Gomez-Gutierrez J."/>
            <person name="Roque A."/>
            <person name="Lang E."/>
            <person name="Gonzalez-Castillo A."/>
        </authorList>
    </citation>
    <scope>NUCLEOTIDE SEQUENCE [LARGE SCALE GENOMIC DNA]</scope>
    <source>
        <strain evidence="2 3">CAIM 600</strain>
    </source>
</reference>
<feature type="region of interest" description="Disordered" evidence="1">
    <location>
        <begin position="118"/>
        <end position="149"/>
    </location>
</feature>
<gene>
    <name evidence="2" type="ORF">CS022_22380</name>
</gene>
<name>A0A4Q0YJE7_9GAMM</name>
<dbReference type="RefSeq" id="WP_129124099.1">
    <property type="nucleotide sequence ID" value="NZ_PEIB01000044.1"/>
</dbReference>
<keyword evidence="3" id="KW-1185">Reference proteome</keyword>
<dbReference type="EMBL" id="PEIB01000044">
    <property type="protein sequence ID" value="RXJ70776.1"/>
    <property type="molecule type" value="Genomic_DNA"/>
</dbReference>
<evidence type="ECO:0000256" key="1">
    <source>
        <dbReference type="SAM" id="MobiDB-lite"/>
    </source>
</evidence>
<comment type="caution">
    <text evidence="2">The sequence shown here is derived from an EMBL/GenBank/DDBJ whole genome shotgun (WGS) entry which is preliminary data.</text>
</comment>